<reference evidence="1" key="1">
    <citation type="journal article" date="2021" name="Proc. Natl. Acad. Sci. U.S.A.">
        <title>A Catalog of Tens of Thousands of Viruses from Human Metagenomes Reveals Hidden Associations with Chronic Diseases.</title>
        <authorList>
            <person name="Tisza M.J."/>
            <person name="Buck C.B."/>
        </authorList>
    </citation>
    <scope>NUCLEOTIDE SEQUENCE</scope>
    <source>
        <strain evidence="1">CtQmo6</strain>
    </source>
</reference>
<proteinExistence type="predicted"/>
<evidence type="ECO:0000313" key="1">
    <source>
        <dbReference type="EMBL" id="DAE30117.1"/>
    </source>
</evidence>
<accession>A0A8S5RGB8</accession>
<organism evidence="1">
    <name type="scientific">virus sp. ctQmo6</name>
    <dbReference type="NCBI Taxonomy" id="2827990"/>
    <lineage>
        <taxon>Viruses</taxon>
    </lineage>
</organism>
<dbReference type="EMBL" id="BK059102">
    <property type="protein sequence ID" value="DAE30117.1"/>
    <property type="molecule type" value="Genomic_DNA"/>
</dbReference>
<name>A0A8S5RGB8_9VIRU</name>
<sequence>MDSKYSISEPQEVLSSDYLGTFLIRQNANQYACKKKTDTEEWWAIGMIANDGTYWHPLIVSNTEAYCYSYSDNYNNGNPLSNKTASFDYNGTMYYASFGAYGSIGGSVSTNVSIPVYSETKSSDISHMAQILLGLHLQDGGTLPSGEDSSGNYQKVDYLRINWENKSESLKTPIDKGNLNKMDKAIDDLCKNLDVAHTESEVKKLDKSSANKLLSETPTWDAETGILTFKFFDGTSFNVDFNVEKIPVSFSMDSNGVITMTTDDGTEWTADVSKLIQDYNFNNGLRISFTKTKNEDGYEVSADLVKGSITEEYLEENYLANIISNVNASNTNATNAATSATNAANDAKLAQSYAIGSSGIRDGEDTDNAKYYSQQASKAKQEILDSMNIAGRGLTVEYDADSQRNVFALARECVQITDWNTQFYTGFYGSSVSANGVPSDAANYGTAFFGIVLQATDSANRSSVVYQTGIVYKNSRTDFSGIKKYERVYAQGQWSSWEDTNSFRDEDKTNLDNLVLQIGNHYVKKDVPENAAFTDTVYDDTEVQKRISDNGYGEIAGGKNLAKSYKIATTAERYYTALSVDANLQPSTTYTISFIGASNYIGYPNEFIFIAAKPFTCNGERQSITLTTKESLPEDQRVYPGWLFFKNSKGNTVMPSFTDVQIELGSEATSYEPYFPSNKMLSEEKADKSETTVNLLNPTLETTTKNGVTCTNNGDGTYTLKGTASENAIFKLSEFNVTDSVRMIGCPKDGNVSTFKLSAYADQYPVNDIGNGASLDIHMGKTVEIRFVVYSGTTIVNKVFKPMITTNLNATYDDFVPYTGDSSSLNGDVADLRENVDNLVELGEDITD</sequence>
<dbReference type="CDD" id="cd19958">
    <property type="entry name" value="pyocin_knob"/>
    <property type="match status" value="1"/>
</dbReference>
<protein>
    <submittedName>
        <fullName evidence="1">Uncharacterized protein</fullName>
    </submittedName>
</protein>